<keyword evidence="2" id="KW-1185">Reference proteome</keyword>
<protein>
    <submittedName>
        <fullName evidence="1">Uncharacterized protein</fullName>
    </submittedName>
</protein>
<dbReference type="EMBL" id="FNBU01000003">
    <property type="protein sequence ID" value="SDF14877.1"/>
    <property type="molecule type" value="Genomic_DNA"/>
</dbReference>
<dbReference type="RefSeq" id="WP_093687958.1">
    <property type="nucleotide sequence ID" value="NZ_FNBU01000003.1"/>
</dbReference>
<dbReference type="STRING" id="1123285.SAMN05660235_00587"/>
<organism evidence="1 2">
    <name type="scientific">Sporolituus thermophilus DSM 23256</name>
    <dbReference type="NCBI Taxonomy" id="1123285"/>
    <lineage>
        <taxon>Bacteria</taxon>
        <taxon>Bacillati</taxon>
        <taxon>Bacillota</taxon>
        <taxon>Negativicutes</taxon>
        <taxon>Selenomonadales</taxon>
        <taxon>Sporomusaceae</taxon>
        <taxon>Sporolituus</taxon>
    </lineage>
</organism>
<dbReference type="Proteomes" id="UP000243333">
    <property type="component" value="Unassembled WGS sequence"/>
</dbReference>
<accession>A0A1G7IQA3</accession>
<evidence type="ECO:0000313" key="1">
    <source>
        <dbReference type="EMBL" id="SDF14877.1"/>
    </source>
</evidence>
<evidence type="ECO:0000313" key="2">
    <source>
        <dbReference type="Proteomes" id="UP000243333"/>
    </source>
</evidence>
<dbReference type="AlphaFoldDB" id="A0A1G7IQA3"/>
<dbReference type="OrthoDB" id="9820151at2"/>
<name>A0A1G7IQA3_9FIRM</name>
<sequence length="246" mass="28136">MNGNRKKDDQYHRLITEARKCFERQEREKACYWYVQAGLHQRPDAELRDLADFLVVAIEFRPELAGEIARLLLAKSEPLPPLYIQDLFFCALTLPDHVLEQEVAKRVLAGPLTPNLCVRIADMYFEYAADRRHQVRAAEWIRRAAEATPLTFDDWAAKAYAYYLLLDDDKAPLAVLGCAQRCVELAETTPTIDLDALQDLGEALSILDNGSSITKHLYDKILANNLIPLPDKHRIWQEIKGNQGYL</sequence>
<reference evidence="2" key="1">
    <citation type="submission" date="2016-10" db="EMBL/GenBank/DDBJ databases">
        <authorList>
            <person name="Varghese N."/>
            <person name="Submissions S."/>
        </authorList>
    </citation>
    <scope>NUCLEOTIDE SEQUENCE [LARGE SCALE GENOMIC DNA]</scope>
    <source>
        <strain evidence="2">DSM 23256</strain>
    </source>
</reference>
<proteinExistence type="predicted"/>
<gene>
    <name evidence="1" type="ORF">SAMN05660235_00587</name>
</gene>